<dbReference type="InterPro" id="IPR025877">
    <property type="entry name" value="MobA-like_NTP_Trfase"/>
</dbReference>
<dbReference type="GO" id="GO:0005737">
    <property type="term" value="C:cytoplasm"/>
    <property type="evidence" value="ECO:0007669"/>
    <property type="project" value="UniProtKB-SubCell"/>
</dbReference>
<keyword evidence="4 8" id="KW-0547">Nucleotide-binding</keyword>
<comment type="subunit">
    <text evidence="8">Monomer.</text>
</comment>
<proteinExistence type="inferred from homology"/>
<evidence type="ECO:0000313" key="11">
    <source>
        <dbReference type="Proteomes" id="UP000199527"/>
    </source>
</evidence>
<comment type="catalytic activity">
    <reaction evidence="8">
        <text>Mo-molybdopterin + GTP + H(+) = Mo-molybdopterin guanine dinucleotide + diphosphate</text>
        <dbReference type="Rhea" id="RHEA:34243"/>
        <dbReference type="ChEBI" id="CHEBI:15378"/>
        <dbReference type="ChEBI" id="CHEBI:33019"/>
        <dbReference type="ChEBI" id="CHEBI:37565"/>
        <dbReference type="ChEBI" id="CHEBI:71302"/>
        <dbReference type="ChEBI" id="CHEBI:71310"/>
        <dbReference type="EC" id="2.7.7.77"/>
    </reaction>
</comment>
<dbReference type="Pfam" id="PF12804">
    <property type="entry name" value="NTP_transf_3"/>
    <property type="match status" value="1"/>
</dbReference>
<dbReference type="PANTHER" id="PTHR19136:SF81">
    <property type="entry name" value="MOLYBDENUM COFACTOR GUANYLYLTRANSFERASE"/>
    <property type="match status" value="1"/>
</dbReference>
<dbReference type="AlphaFoldDB" id="A0A1G8JFP1"/>
<dbReference type="InterPro" id="IPR029044">
    <property type="entry name" value="Nucleotide-diphossugar_trans"/>
</dbReference>
<name>A0A1G8JFP1_9GAMM</name>
<keyword evidence="6 8" id="KW-0342">GTP-binding</keyword>
<dbReference type="EC" id="2.7.7.77" evidence="8"/>
<evidence type="ECO:0000313" key="10">
    <source>
        <dbReference type="EMBL" id="SDI30068.1"/>
    </source>
</evidence>
<comment type="subcellular location">
    <subcellularLocation>
        <location evidence="8">Cytoplasm</location>
    </subcellularLocation>
</comment>
<keyword evidence="11" id="KW-1185">Reference proteome</keyword>
<evidence type="ECO:0000256" key="2">
    <source>
        <dbReference type="ARBA" id="ARBA00022679"/>
    </source>
</evidence>
<evidence type="ECO:0000256" key="4">
    <source>
        <dbReference type="ARBA" id="ARBA00022741"/>
    </source>
</evidence>
<evidence type="ECO:0000256" key="6">
    <source>
        <dbReference type="ARBA" id="ARBA00023134"/>
    </source>
</evidence>
<dbReference type="GO" id="GO:0046872">
    <property type="term" value="F:metal ion binding"/>
    <property type="evidence" value="ECO:0007669"/>
    <property type="project" value="UniProtKB-KW"/>
</dbReference>
<dbReference type="Gene3D" id="3.90.550.10">
    <property type="entry name" value="Spore Coat Polysaccharide Biosynthesis Protein SpsA, Chain A"/>
    <property type="match status" value="1"/>
</dbReference>
<dbReference type="RefSeq" id="WP_245709822.1">
    <property type="nucleotide sequence ID" value="NZ_FNEM01000001.1"/>
</dbReference>
<dbReference type="EMBL" id="FNEM01000001">
    <property type="protein sequence ID" value="SDI30068.1"/>
    <property type="molecule type" value="Genomic_DNA"/>
</dbReference>
<dbReference type="CDD" id="cd02503">
    <property type="entry name" value="MobA"/>
    <property type="match status" value="1"/>
</dbReference>
<gene>
    <name evidence="8" type="primary">mobA</name>
    <name evidence="10" type="ORF">SAMN04488540_10144</name>
</gene>
<keyword evidence="5 8" id="KW-0460">Magnesium</keyword>
<evidence type="ECO:0000259" key="9">
    <source>
        <dbReference type="Pfam" id="PF12804"/>
    </source>
</evidence>
<organism evidence="10 11">
    <name type="scientific">Ferrimonas sediminum</name>
    <dbReference type="NCBI Taxonomy" id="718193"/>
    <lineage>
        <taxon>Bacteria</taxon>
        <taxon>Pseudomonadati</taxon>
        <taxon>Pseudomonadota</taxon>
        <taxon>Gammaproteobacteria</taxon>
        <taxon>Alteromonadales</taxon>
        <taxon>Ferrimonadaceae</taxon>
        <taxon>Ferrimonas</taxon>
    </lineage>
</organism>
<protein>
    <recommendedName>
        <fullName evidence="8">Molybdenum cofactor guanylyltransferase</fullName>
        <shortName evidence="8">MoCo guanylyltransferase</shortName>
        <ecNumber evidence="8">2.7.7.77</ecNumber>
    </recommendedName>
    <alternativeName>
        <fullName evidence="8">GTP:molybdopterin guanylyltransferase</fullName>
    </alternativeName>
    <alternativeName>
        <fullName evidence="8">Mo-MPT guanylyltransferase</fullName>
    </alternativeName>
    <alternativeName>
        <fullName evidence="8">Molybdopterin guanylyltransferase</fullName>
    </alternativeName>
    <alternativeName>
        <fullName evidence="8">Molybdopterin-guanine dinucleotide synthase</fullName>
        <shortName evidence="8">MGD synthase</shortName>
    </alternativeName>
</protein>
<reference evidence="11" key="1">
    <citation type="submission" date="2016-10" db="EMBL/GenBank/DDBJ databases">
        <authorList>
            <person name="Varghese N."/>
            <person name="Submissions S."/>
        </authorList>
    </citation>
    <scope>NUCLEOTIDE SEQUENCE [LARGE SCALE GENOMIC DNA]</scope>
    <source>
        <strain evidence="11">DSM 23317</strain>
    </source>
</reference>
<comment type="caution">
    <text evidence="8">Lacks conserved residue(s) required for the propagation of feature annotation.</text>
</comment>
<comment type="function">
    <text evidence="8">Transfers a GMP moiety from GTP to Mo-molybdopterin (Mo-MPT) cofactor (Moco or molybdenum cofactor) to form Mo-molybdopterin guanine dinucleotide (Mo-MGD) cofactor.</text>
</comment>
<dbReference type="GO" id="GO:0005525">
    <property type="term" value="F:GTP binding"/>
    <property type="evidence" value="ECO:0007669"/>
    <property type="project" value="UniProtKB-UniRule"/>
</dbReference>
<keyword evidence="10" id="KW-0548">Nucleotidyltransferase</keyword>
<feature type="binding site" evidence="8">
    <location>
        <position position="26"/>
    </location>
    <ligand>
        <name>GTP</name>
        <dbReference type="ChEBI" id="CHEBI:37565"/>
    </ligand>
</feature>
<comment type="domain">
    <text evidence="8">The N-terminal domain determines nucleotide recognition and specific binding, while the C-terminal domain determines the specific binding to the target protein.</text>
</comment>
<keyword evidence="3 8" id="KW-0479">Metal-binding</keyword>
<evidence type="ECO:0000256" key="8">
    <source>
        <dbReference type="HAMAP-Rule" id="MF_00316"/>
    </source>
</evidence>
<feature type="binding site" evidence="8">
    <location>
        <begin position="13"/>
        <end position="15"/>
    </location>
    <ligand>
        <name>GTP</name>
        <dbReference type="ChEBI" id="CHEBI:37565"/>
    </ligand>
</feature>
<feature type="binding site" evidence="8">
    <location>
        <position position="102"/>
    </location>
    <ligand>
        <name>GTP</name>
        <dbReference type="ChEBI" id="CHEBI:37565"/>
    </ligand>
</feature>
<keyword evidence="2 8" id="KW-0808">Transferase</keyword>
<accession>A0A1G8JFP1</accession>
<comment type="similarity">
    <text evidence="8">Belongs to the MobA family.</text>
</comment>
<feature type="domain" description="MobA-like NTP transferase" evidence="9">
    <location>
        <begin position="11"/>
        <end position="162"/>
    </location>
</feature>
<evidence type="ECO:0000256" key="1">
    <source>
        <dbReference type="ARBA" id="ARBA00022490"/>
    </source>
</evidence>
<feature type="binding site" evidence="8">
    <location>
        <position position="102"/>
    </location>
    <ligand>
        <name>Mg(2+)</name>
        <dbReference type="ChEBI" id="CHEBI:18420"/>
    </ligand>
</feature>
<feature type="binding site" evidence="8">
    <location>
        <position position="72"/>
    </location>
    <ligand>
        <name>GTP</name>
        <dbReference type="ChEBI" id="CHEBI:37565"/>
    </ligand>
</feature>
<evidence type="ECO:0000256" key="7">
    <source>
        <dbReference type="ARBA" id="ARBA00023150"/>
    </source>
</evidence>
<evidence type="ECO:0000256" key="3">
    <source>
        <dbReference type="ARBA" id="ARBA00022723"/>
    </source>
</evidence>
<dbReference type="GO" id="GO:0061603">
    <property type="term" value="F:molybdenum cofactor guanylyltransferase activity"/>
    <property type="evidence" value="ECO:0007669"/>
    <property type="project" value="UniProtKB-EC"/>
</dbReference>
<dbReference type="InterPro" id="IPR013482">
    <property type="entry name" value="Molybde_CF_guanTrfase"/>
</dbReference>
<dbReference type="Proteomes" id="UP000199527">
    <property type="component" value="Unassembled WGS sequence"/>
</dbReference>
<keyword evidence="7 8" id="KW-0501">Molybdenum cofactor biosynthesis</keyword>
<dbReference type="HAMAP" id="MF_00316">
    <property type="entry name" value="MobA"/>
    <property type="match status" value="1"/>
</dbReference>
<keyword evidence="1 8" id="KW-0963">Cytoplasm</keyword>
<sequence>MSAIDQLITLAVLAGGQARRMDGEDKGLITVAGKPMVSHVLDRFAADAAQVQIIANRNQDQYRQLGYPVHADDLQGFQGPMAGIRTALAHCTTPYLVVLPCDVPMAPRDLVHKLFEQLQATDAEIAVACDDEREHSVILLMKANLTDSIDAFLANGDRKILLWYNQHRVTKVTFAGQAQAFANINTAEQRDQLEQLLLADKDS</sequence>
<comment type="cofactor">
    <cofactor evidence="8">
        <name>Mg(2+)</name>
        <dbReference type="ChEBI" id="CHEBI:18420"/>
    </cofactor>
</comment>
<dbReference type="SUPFAM" id="SSF53448">
    <property type="entry name" value="Nucleotide-diphospho-sugar transferases"/>
    <property type="match status" value="1"/>
</dbReference>
<dbReference type="PANTHER" id="PTHR19136">
    <property type="entry name" value="MOLYBDENUM COFACTOR GUANYLYLTRANSFERASE"/>
    <property type="match status" value="1"/>
</dbReference>
<dbReference type="GO" id="GO:1902758">
    <property type="term" value="P:bis(molybdopterin guanine dinucleotide)molybdenum biosynthetic process"/>
    <property type="evidence" value="ECO:0007669"/>
    <property type="project" value="TreeGrafter"/>
</dbReference>
<evidence type="ECO:0000256" key="5">
    <source>
        <dbReference type="ARBA" id="ARBA00022842"/>
    </source>
</evidence>
<dbReference type="NCBIfam" id="TIGR02665">
    <property type="entry name" value="molyb_mobA"/>
    <property type="match status" value="1"/>
</dbReference>